<dbReference type="InterPro" id="IPR036034">
    <property type="entry name" value="PDZ_sf"/>
</dbReference>
<dbReference type="CDD" id="cd06567">
    <property type="entry name" value="Peptidase_S41"/>
    <property type="match status" value="1"/>
</dbReference>
<dbReference type="EMBL" id="BATC01000054">
    <property type="protein sequence ID" value="GAD60128.1"/>
    <property type="molecule type" value="Genomic_DNA"/>
</dbReference>
<dbReference type="PANTHER" id="PTHR32060:SF30">
    <property type="entry name" value="CARBOXY-TERMINAL PROCESSING PROTEASE CTPA"/>
    <property type="match status" value="1"/>
</dbReference>
<evidence type="ECO:0000313" key="4">
    <source>
        <dbReference type="Proteomes" id="UP000016569"/>
    </source>
</evidence>
<protein>
    <submittedName>
        <fullName evidence="3">Carboxyl-terminal protease</fullName>
    </submittedName>
</protein>
<feature type="signal peptide" evidence="1">
    <location>
        <begin position="1"/>
        <end position="20"/>
    </location>
</feature>
<dbReference type="GO" id="GO:0030288">
    <property type="term" value="C:outer membrane-bounded periplasmic space"/>
    <property type="evidence" value="ECO:0007669"/>
    <property type="project" value="TreeGrafter"/>
</dbReference>
<proteinExistence type="predicted"/>
<dbReference type="GO" id="GO:0006508">
    <property type="term" value="P:proteolysis"/>
    <property type="evidence" value="ECO:0007669"/>
    <property type="project" value="UniProtKB-KW"/>
</dbReference>
<dbReference type="SUPFAM" id="SSF52096">
    <property type="entry name" value="ClpP/crotonase"/>
    <property type="match status" value="1"/>
</dbReference>
<dbReference type="GO" id="GO:0008236">
    <property type="term" value="F:serine-type peptidase activity"/>
    <property type="evidence" value="ECO:0007669"/>
    <property type="project" value="InterPro"/>
</dbReference>
<keyword evidence="1" id="KW-0732">Signal</keyword>
<dbReference type="OrthoDB" id="9758793at2"/>
<feature type="domain" description="Tail specific protease" evidence="2">
    <location>
        <begin position="198"/>
        <end position="387"/>
    </location>
</feature>
<sequence length="412" mass="44378">MMPCIRLSPILIGLTALVLAACQSALPYVRSGEPTPAPVVVADGSAERRAVNEQVYDAATAWVEQLFYRADFNGVDWPVVAAQRREAVVAQADEFAFYDSFNEVLEVLDDRHTNAMAPHRRQRNEAIERGDHHASYGMALRWSPDGWFVHSVRGDGSAVEAGVQIGWRLETLNGRPLEGAAPPADGRVDEAVFTDEHGARQVRSLTGEILPAEPRRTVERLDGGVIYVAFEDFDGPTADWVLEQLAMAAAENPSGVIIDLRENDGGQINAMLRIMGGLIERKQTAALRTGRLIDLRYEAEPAEAPWLGPLVILADGGSASASEILAAALQESGRAVVMGEQTTGIVVLSNTLNLPDGGRLSVGVHELRTPSRVVLEGRGVIPDVEIVPTLAQRRADEDVILAAAVARLAANP</sequence>
<organism evidence="3 4">
    <name type="scientific">Brevundimonas abyssalis TAR-001</name>
    <dbReference type="NCBI Taxonomy" id="1391729"/>
    <lineage>
        <taxon>Bacteria</taxon>
        <taxon>Pseudomonadati</taxon>
        <taxon>Pseudomonadota</taxon>
        <taxon>Alphaproteobacteria</taxon>
        <taxon>Caulobacterales</taxon>
        <taxon>Caulobacteraceae</taxon>
        <taxon>Brevundimonas</taxon>
    </lineage>
</organism>
<dbReference type="Gene3D" id="2.30.42.10">
    <property type="match status" value="1"/>
</dbReference>
<dbReference type="RefSeq" id="WP_021698222.1">
    <property type="nucleotide sequence ID" value="NZ_BATC01000054.1"/>
</dbReference>
<comment type="caution">
    <text evidence="3">The sequence shown here is derived from an EMBL/GenBank/DDBJ whole genome shotgun (WGS) entry which is preliminary data.</text>
</comment>
<dbReference type="InterPro" id="IPR029045">
    <property type="entry name" value="ClpP/crotonase-like_dom_sf"/>
</dbReference>
<dbReference type="Pfam" id="PF03572">
    <property type="entry name" value="Peptidase_S41"/>
    <property type="match status" value="1"/>
</dbReference>
<dbReference type="Proteomes" id="UP000016569">
    <property type="component" value="Unassembled WGS sequence"/>
</dbReference>
<evidence type="ECO:0000256" key="1">
    <source>
        <dbReference type="SAM" id="SignalP"/>
    </source>
</evidence>
<reference evidence="4" key="1">
    <citation type="journal article" date="2013" name="Genome Announc.">
        <title>Draft Genome Sequence of the Dimorphic Prosthecate Bacterium Brevundimonas abyssalis TAR-001T.</title>
        <authorList>
            <person name="Tsubouchi T."/>
            <person name="Nishi S."/>
            <person name="Usui K."/>
            <person name="Shimane Y."/>
            <person name="Takaki Y."/>
            <person name="Maruyama T."/>
            <person name="Hatada Y."/>
        </authorList>
    </citation>
    <scope>NUCLEOTIDE SEQUENCE [LARGE SCALE GENOMIC DNA]</scope>
    <source>
        <strain evidence="4">TAR-001</strain>
    </source>
</reference>
<dbReference type="InterPro" id="IPR005151">
    <property type="entry name" value="Tail-specific_protease"/>
</dbReference>
<keyword evidence="3" id="KW-0378">Hydrolase</keyword>
<dbReference type="Gene3D" id="3.30.750.44">
    <property type="match status" value="1"/>
</dbReference>
<dbReference type="PROSITE" id="PS51257">
    <property type="entry name" value="PROKAR_LIPOPROTEIN"/>
    <property type="match status" value="1"/>
</dbReference>
<evidence type="ECO:0000313" key="3">
    <source>
        <dbReference type="EMBL" id="GAD60128.1"/>
    </source>
</evidence>
<keyword evidence="4" id="KW-1185">Reference proteome</keyword>
<dbReference type="PANTHER" id="PTHR32060">
    <property type="entry name" value="TAIL-SPECIFIC PROTEASE"/>
    <property type="match status" value="1"/>
</dbReference>
<dbReference type="AlphaFoldDB" id="A0A8E0TRX4"/>
<dbReference type="SMART" id="SM00245">
    <property type="entry name" value="TSPc"/>
    <property type="match status" value="1"/>
</dbReference>
<feature type="chain" id="PRO_5034259167" evidence="1">
    <location>
        <begin position="21"/>
        <end position="412"/>
    </location>
</feature>
<keyword evidence="3" id="KW-0645">Protease</keyword>
<dbReference type="Gene3D" id="3.90.226.10">
    <property type="entry name" value="2-enoyl-CoA Hydratase, Chain A, domain 1"/>
    <property type="match status" value="1"/>
</dbReference>
<name>A0A8E0TRX4_9CAUL</name>
<dbReference type="GO" id="GO:0007165">
    <property type="term" value="P:signal transduction"/>
    <property type="evidence" value="ECO:0007669"/>
    <property type="project" value="TreeGrafter"/>
</dbReference>
<dbReference type="GO" id="GO:0004175">
    <property type="term" value="F:endopeptidase activity"/>
    <property type="evidence" value="ECO:0007669"/>
    <property type="project" value="TreeGrafter"/>
</dbReference>
<gene>
    <name evidence="3" type="ORF">MBEBAB_2378</name>
</gene>
<evidence type="ECO:0000259" key="2">
    <source>
        <dbReference type="SMART" id="SM00245"/>
    </source>
</evidence>
<accession>A0A8E0TRX4</accession>